<comment type="caution">
    <text evidence="2">The sequence shown here is derived from an EMBL/GenBank/DDBJ whole genome shotgun (WGS) entry which is preliminary data.</text>
</comment>
<sequence>MAVLRESALHRLSELWLAAEIRQRQSAMQRWHHAARKTSSALQHQRAALQAEADGDVLRGEHGKEAAELRRRWRQQREALLAKIGSYRDQHVAVPEEDLVHLQELDALHRQQMARLDDGHAGAHQDHDAYHSKAQGKCLTAMKVLGAMGALEAKHSRDLRPSSSSLGNGMPRSDSAGVCFLQWAFAKRPEVWAVPFPPVADLTQALRLEEQRVALAAALRLVLAQAQDLPPLAQLVTEHMARRVGRCGEHDLGARLLRGALRRPLRRALGPCFRRLDSSRQHGRSARLHDGAVEQPGFILHPAVLHHEEESLSPFISRPGEQRASSGRRSSLVLGLGEEADVKRASLSPREKPDELGVHESPRCAASPGSRLTSPSSAQTERHGSRFSESPKARAGGDAETASEDDSEADVELREEERSEDHDKDGDEDEDEDSSEDQDEDEVDDESDEDPDNMLGSRKLA</sequence>
<feature type="compositionally biased region" description="Low complexity" evidence="1">
    <location>
        <begin position="323"/>
        <end position="337"/>
    </location>
</feature>
<accession>A0A813LS82</accession>
<protein>
    <submittedName>
        <fullName evidence="2">Uncharacterized protein</fullName>
    </submittedName>
</protein>
<dbReference type="AlphaFoldDB" id="A0A813LS82"/>
<feature type="compositionally biased region" description="Polar residues" evidence="1">
    <location>
        <begin position="370"/>
        <end position="379"/>
    </location>
</feature>
<feature type="compositionally biased region" description="Acidic residues" evidence="1">
    <location>
        <begin position="426"/>
        <end position="452"/>
    </location>
</feature>
<name>A0A813LS82_POLGL</name>
<dbReference type="EMBL" id="CAJNNW010036371">
    <property type="protein sequence ID" value="CAE8733696.1"/>
    <property type="molecule type" value="Genomic_DNA"/>
</dbReference>
<feature type="compositionally biased region" description="Acidic residues" evidence="1">
    <location>
        <begin position="401"/>
        <end position="410"/>
    </location>
</feature>
<feature type="compositionally biased region" description="Basic and acidic residues" evidence="1">
    <location>
        <begin position="411"/>
        <end position="425"/>
    </location>
</feature>
<reference evidence="2" key="1">
    <citation type="submission" date="2021-02" db="EMBL/GenBank/DDBJ databases">
        <authorList>
            <person name="Dougan E. K."/>
            <person name="Rhodes N."/>
            <person name="Thang M."/>
            <person name="Chan C."/>
        </authorList>
    </citation>
    <scope>NUCLEOTIDE SEQUENCE</scope>
</reference>
<proteinExistence type="predicted"/>
<evidence type="ECO:0000313" key="3">
    <source>
        <dbReference type="Proteomes" id="UP000626109"/>
    </source>
</evidence>
<feature type="compositionally biased region" description="Basic and acidic residues" evidence="1">
    <location>
        <begin position="380"/>
        <end position="397"/>
    </location>
</feature>
<feature type="region of interest" description="Disordered" evidence="1">
    <location>
        <begin position="311"/>
        <end position="461"/>
    </location>
</feature>
<feature type="non-terminal residue" evidence="2">
    <location>
        <position position="461"/>
    </location>
</feature>
<evidence type="ECO:0000256" key="1">
    <source>
        <dbReference type="SAM" id="MobiDB-lite"/>
    </source>
</evidence>
<feature type="compositionally biased region" description="Basic and acidic residues" evidence="1">
    <location>
        <begin position="340"/>
        <end position="362"/>
    </location>
</feature>
<evidence type="ECO:0000313" key="2">
    <source>
        <dbReference type="EMBL" id="CAE8733696.1"/>
    </source>
</evidence>
<dbReference type="Proteomes" id="UP000626109">
    <property type="component" value="Unassembled WGS sequence"/>
</dbReference>
<organism evidence="2 3">
    <name type="scientific">Polarella glacialis</name>
    <name type="common">Dinoflagellate</name>
    <dbReference type="NCBI Taxonomy" id="89957"/>
    <lineage>
        <taxon>Eukaryota</taxon>
        <taxon>Sar</taxon>
        <taxon>Alveolata</taxon>
        <taxon>Dinophyceae</taxon>
        <taxon>Suessiales</taxon>
        <taxon>Suessiaceae</taxon>
        <taxon>Polarella</taxon>
    </lineage>
</organism>
<gene>
    <name evidence="2" type="ORF">PGLA2088_LOCUS46949</name>
</gene>